<gene>
    <name evidence="2" type="ORF">MDG893_18022</name>
</gene>
<keyword evidence="3" id="KW-1185">Reference proteome</keyword>
<sequence>MTRLLFTTVLLNALFLALLMPYYPWIPWIAAEAVLLCGLFAILPDGTGKRLCAAVVGGLYGMLAFFALSDLVVRESLGRPFNLYLELGVAGPVFDQMHGNLGIPLSLTLVALLLATFLGLAICVSRLLLRTGSGVPRGAAMTLTALGVVTLGISLISQPFAGLSAARTAAHQVRLAIDTHQSTASFRQHLEDNSAAVQSTPLAGLGETDVILGFIESYGISAVADTRYGPLIRPRLTQMEQTLADAGLHIVTGRLRSPVQGGQSWLAHTTLLSGQWIDTQLDYDIFLASDYPTLIDDLGATGHDTVAVMPAITSDWPEGRAFGYNRIYHSTTMDYRGPALNWVTMPDQYTWSWFQRQIRERADHTPVFAEVALISSHAPWVPILPVLDDWDSIGDGETFNRWKGAGEAPASLWRDPERVRDHYARSLDYALNVATEYAKRHVDNKTLLVLTGDHQAAPLITGDDASRDVIVHVISADPTMLAPFVGGGDQEGLRGFRWGAHPHSDQQGPSMASFRPFLHQAYSPPRIPVKISASDTIEK</sequence>
<comment type="caution">
    <text evidence="2">The sequence shown here is derived from an EMBL/GenBank/DDBJ whole genome shotgun (WGS) entry which is preliminary data.</text>
</comment>
<feature type="transmembrane region" description="Helical" evidence="1">
    <location>
        <begin position="103"/>
        <end position="129"/>
    </location>
</feature>
<accession>A6EY57</accession>
<dbReference type="SUPFAM" id="SSF53649">
    <property type="entry name" value="Alkaline phosphatase-like"/>
    <property type="match status" value="1"/>
</dbReference>
<feature type="transmembrane region" description="Helical" evidence="1">
    <location>
        <begin position="141"/>
        <end position="161"/>
    </location>
</feature>
<keyword evidence="1" id="KW-0812">Transmembrane</keyword>
<feature type="transmembrane region" description="Helical" evidence="1">
    <location>
        <begin position="51"/>
        <end position="73"/>
    </location>
</feature>
<organism evidence="2 3">
    <name type="scientific">Marinobacter algicola DG893</name>
    <dbReference type="NCBI Taxonomy" id="443152"/>
    <lineage>
        <taxon>Bacteria</taxon>
        <taxon>Pseudomonadati</taxon>
        <taxon>Pseudomonadota</taxon>
        <taxon>Gammaproteobacteria</taxon>
        <taxon>Pseudomonadales</taxon>
        <taxon>Marinobacteraceae</taxon>
        <taxon>Marinobacter</taxon>
    </lineage>
</organism>
<dbReference type="EMBL" id="ABCP01000006">
    <property type="protein sequence ID" value="EDM48465.1"/>
    <property type="molecule type" value="Genomic_DNA"/>
</dbReference>
<feature type="transmembrane region" description="Helical" evidence="1">
    <location>
        <begin position="25"/>
        <end position="44"/>
    </location>
</feature>
<keyword evidence="1" id="KW-1133">Transmembrane helix</keyword>
<dbReference type="Gene3D" id="3.40.720.10">
    <property type="entry name" value="Alkaline Phosphatase, subunit A"/>
    <property type="match status" value="1"/>
</dbReference>
<keyword evidence="1" id="KW-0472">Membrane</keyword>
<reference evidence="2 3" key="1">
    <citation type="submission" date="2007-06" db="EMBL/GenBank/DDBJ databases">
        <authorList>
            <person name="Green D."/>
            <person name="Ferriera S."/>
            <person name="Johnson J."/>
            <person name="Kravitz S."/>
            <person name="Beeson K."/>
            <person name="Sutton G."/>
            <person name="Rogers Y.-H."/>
            <person name="Friedman R."/>
            <person name="Frazier M."/>
            <person name="Venter J.C."/>
        </authorList>
    </citation>
    <scope>NUCLEOTIDE SEQUENCE [LARGE SCALE GENOMIC DNA]</scope>
    <source>
        <strain evidence="2 3">DG893</strain>
    </source>
</reference>
<protein>
    <recommendedName>
        <fullName evidence="4">Sulfatase</fullName>
    </recommendedName>
</protein>
<dbReference type="AlphaFoldDB" id="A6EY57"/>
<dbReference type="eggNOG" id="COG3119">
    <property type="taxonomic scope" value="Bacteria"/>
</dbReference>
<evidence type="ECO:0008006" key="4">
    <source>
        <dbReference type="Google" id="ProtNLM"/>
    </source>
</evidence>
<evidence type="ECO:0000313" key="3">
    <source>
        <dbReference type="Proteomes" id="UP000005856"/>
    </source>
</evidence>
<evidence type="ECO:0000256" key="1">
    <source>
        <dbReference type="SAM" id="Phobius"/>
    </source>
</evidence>
<dbReference type="RefSeq" id="WP_007152956.1">
    <property type="nucleotide sequence ID" value="NZ_ABCP01000006.1"/>
</dbReference>
<dbReference type="Proteomes" id="UP000005856">
    <property type="component" value="Unassembled WGS sequence"/>
</dbReference>
<name>A6EY57_9GAMM</name>
<dbReference type="InterPro" id="IPR017850">
    <property type="entry name" value="Alkaline_phosphatase_core_sf"/>
</dbReference>
<proteinExistence type="predicted"/>
<evidence type="ECO:0000313" key="2">
    <source>
        <dbReference type="EMBL" id="EDM48465.1"/>
    </source>
</evidence>
<dbReference type="STRING" id="443152.MDG893_18022"/>